<feature type="compositionally biased region" description="Polar residues" evidence="1">
    <location>
        <begin position="104"/>
        <end position="117"/>
    </location>
</feature>
<name>A0A3P7ZVM9_HELPZ</name>
<dbReference type="EMBL" id="UZAH01027078">
    <property type="protein sequence ID" value="VDO88377.1"/>
    <property type="molecule type" value="Genomic_DNA"/>
</dbReference>
<accession>A0A3P7ZVM9</accession>
<feature type="region of interest" description="Disordered" evidence="1">
    <location>
        <begin position="401"/>
        <end position="475"/>
    </location>
</feature>
<sequence>MQERIEANTGTTQDLLDRAHKALKMLMRLHEDNEAEHGREWETFWKAFDYTVHSRNNDNIFKLNYLVDALQEESKESVKQFEISDSTYPLVIEHLNEKNDGDQQDNTNTGSVQTTKSGDVISSGLVRRESYRRFDQEVVQGIGHTSKGAAESSWQGFAARSQKDRSICSGNSLIHGSPGKDREGAAEAEEAKEPNDSDCDNGGVGGQQDGRRQSYLNRFHADISGRPIPVSQVCADRPGGYRGCYVRSNSAGGVRRTSLPGKQKMRVSIIPLETLDTAYKAGFDLNAEVEEIPLREKAAVYDVSGQKMTFKGAVRLTLRVSGRAKCTVALFVKVGGGGTLLPGANAFHSLGLSLTRKSVCPRRKDDRKSNGCTQNYYERNSMDVTEARTVTNAIVTSTVYVRPRKRKVTQSRRQRSQHDRDETRRAHRHLSQPSKKHTDDDRNRKDRGSSRAGGKNEDKATTSERFSSNRTHVKE</sequence>
<keyword evidence="3" id="KW-1185">Reference proteome</keyword>
<feature type="compositionally biased region" description="Basic residues" evidence="1">
    <location>
        <begin position="402"/>
        <end position="415"/>
    </location>
</feature>
<dbReference type="OrthoDB" id="5875969at2759"/>
<evidence type="ECO:0000313" key="4">
    <source>
        <dbReference type="WBParaSite" id="HPBE_0001137601-mRNA-1"/>
    </source>
</evidence>
<feature type="region of interest" description="Disordered" evidence="1">
    <location>
        <begin position="168"/>
        <end position="210"/>
    </location>
</feature>
<dbReference type="InterPro" id="IPR005312">
    <property type="entry name" value="DUF1759"/>
</dbReference>
<dbReference type="Pfam" id="PF03564">
    <property type="entry name" value="DUF1759"/>
    <property type="match status" value="1"/>
</dbReference>
<reference evidence="4" key="2">
    <citation type="submission" date="2019-09" db="UniProtKB">
        <authorList>
            <consortium name="WormBaseParasite"/>
        </authorList>
    </citation>
    <scope>IDENTIFICATION</scope>
</reference>
<proteinExistence type="predicted"/>
<organism evidence="2">
    <name type="scientific">Heligmosomoides polygyrus</name>
    <name type="common">Parasitic roundworm</name>
    <dbReference type="NCBI Taxonomy" id="6339"/>
    <lineage>
        <taxon>Eukaryota</taxon>
        <taxon>Metazoa</taxon>
        <taxon>Ecdysozoa</taxon>
        <taxon>Nematoda</taxon>
        <taxon>Chromadorea</taxon>
        <taxon>Rhabditida</taxon>
        <taxon>Rhabditina</taxon>
        <taxon>Rhabditomorpha</taxon>
        <taxon>Strongyloidea</taxon>
        <taxon>Heligmosomidae</taxon>
        <taxon>Heligmosomoides</taxon>
    </lineage>
</organism>
<evidence type="ECO:0000313" key="3">
    <source>
        <dbReference type="Proteomes" id="UP000050761"/>
    </source>
</evidence>
<dbReference type="AlphaFoldDB" id="A0A3P7ZVM9"/>
<reference evidence="2 3" key="1">
    <citation type="submission" date="2018-11" db="EMBL/GenBank/DDBJ databases">
        <authorList>
            <consortium name="Pathogen Informatics"/>
        </authorList>
    </citation>
    <scope>NUCLEOTIDE SEQUENCE [LARGE SCALE GENOMIC DNA]</scope>
</reference>
<feature type="compositionally biased region" description="Polar residues" evidence="1">
    <location>
        <begin position="463"/>
        <end position="475"/>
    </location>
</feature>
<feature type="compositionally biased region" description="Basic and acidic residues" evidence="1">
    <location>
        <begin position="436"/>
        <end position="462"/>
    </location>
</feature>
<dbReference type="Proteomes" id="UP000050761">
    <property type="component" value="Unassembled WGS sequence"/>
</dbReference>
<feature type="compositionally biased region" description="Basic and acidic residues" evidence="1">
    <location>
        <begin position="178"/>
        <end position="195"/>
    </location>
</feature>
<gene>
    <name evidence="2" type="ORF">HPBE_LOCUS11377</name>
</gene>
<evidence type="ECO:0000313" key="2">
    <source>
        <dbReference type="EMBL" id="VDO88377.1"/>
    </source>
</evidence>
<protein>
    <submittedName>
        <fullName evidence="4">C2 NT-type domain-containing protein</fullName>
    </submittedName>
</protein>
<evidence type="ECO:0000256" key="1">
    <source>
        <dbReference type="SAM" id="MobiDB-lite"/>
    </source>
</evidence>
<dbReference type="WBParaSite" id="HPBE_0001137601-mRNA-1">
    <property type="protein sequence ID" value="HPBE_0001137601-mRNA-1"/>
    <property type="gene ID" value="HPBE_0001137601"/>
</dbReference>
<feature type="region of interest" description="Disordered" evidence="1">
    <location>
        <begin position="97"/>
        <end position="120"/>
    </location>
</feature>